<reference evidence="5" key="1">
    <citation type="submission" date="2018-12" db="EMBL/GenBank/DDBJ databases">
        <title>Tengunoibacter tsumagoiensis gen. nov., sp. nov., Dictyobacter kobayashii sp. nov., D. alpinus sp. nov., and D. joshuensis sp. nov. and description of Dictyobacteraceae fam. nov. within the order Ktedonobacterales isolated from Tengu-no-mugimeshi.</title>
        <authorList>
            <person name="Wang C.M."/>
            <person name="Zheng Y."/>
            <person name="Sakai Y."/>
            <person name="Toyoda A."/>
            <person name="Minakuchi Y."/>
            <person name="Abe K."/>
            <person name="Yokota A."/>
            <person name="Yabe S."/>
        </authorList>
    </citation>
    <scope>NUCLEOTIDE SEQUENCE [LARGE SCALE GENOMIC DNA]</scope>
    <source>
        <strain evidence="5">Uno16</strain>
    </source>
</reference>
<evidence type="ECO:0000256" key="1">
    <source>
        <dbReference type="ARBA" id="ARBA00022801"/>
    </source>
</evidence>
<evidence type="ECO:0000313" key="5">
    <source>
        <dbReference type="Proteomes" id="UP000287171"/>
    </source>
</evidence>
<dbReference type="Gene3D" id="2.120.10.10">
    <property type="match status" value="1"/>
</dbReference>
<dbReference type="RefSeq" id="WP_161982303.1">
    <property type="nucleotide sequence ID" value="NZ_BIFT01000001.1"/>
</dbReference>
<keyword evidence="2" id="KW-0326">Glycosidase</keyword>
<dbReference type="SUPFAM" id="SSF50939">
    <property type="entry name" value="Sialidases"/>
    <property type="match status" value="1"/>
</dbReference>
<dbReference type="SUPFAM" id="SSF51445">
    <property type="entry name" value="(Trans)glycosidases"/>
    <property type="match status" value="1"/>
</dbReference>
<dbReference type="InterPro" id="IPR017853">
    <property type="entry name" value="GH"/>
</dbReference>
<gene>
    <name evidence="4" type="ORF">KDA_44490</name>
</gene>
<protein>
    <recommendedName>
        <fullName evidence="3">Glycoside hydrolase family 42 N-terminal domain-containing protein</fullName>
    </recommendedName>
</protein>
<sequence>MDDSFFDKTLYGATFSVPSFTEKHLNWRDCLDYMQDALPEDFNFLRIGAYWAYIQPAANQYVWDELDEVIDAIENKGRYNIVLSVGMKAPRWPEYYIPTWALPNPPEKNSEISKDVSLRIKVLDFIAKTVERYRGRAVIKAWQVENEPMDRAGEGRWFIGADFVAEEAARIRSLDSRPLIINCWSENQTFSSQPWGLDGDYAVKNALNIADILGLDIYATVDGRQIDFQNRCQYLPTEYIKRAINMGKKAIVAESQAEPWGNMTTPEDIRWLMDQHIGQGYRTVLMWGLEWWYEQVIYHHDDSIFRHINWETKRFSMLSRVNPEWSTNHATDIVQHNSKLFMTVVGHDSGIWLFSSANDGQTWNTSRVPDANWITMDPVGLASHNGQLFMTIVGDNDQAWLLSSQNDGYSWKTTQIMGDWQTPRQMNMASLNGILYVTMVGNLSNEVLLLASNDNGATFSSSHVLGDWQTQQPIDIAVHNGDIYMTVVGYHDSSIWLIKYSIANQTYSYSQVMGGADNWHTHFPVGITSHDGKLYLAVVGDQQSEILLLRSSDNGQNWDVSPGIFDGWTTSQAIALTEYVNPSNQRHLHASLIGSTAGEIYLCTKDPILTPEKVLQY</sequence>
<accession>A0A402BC78</accession>
<dbReference type="CDD" id="cd15482">
    <property type="entry name" value="Sialidase_non-viral"/>
    <property type="match status" value="1"/>
</dbReference>
<proteinExistence type="predicted"/>
<dbReference type="GO" id="GO:0005975">
    <property type="term" value="P:carbohydrate metabolic process"/>
    <property type="evidence" value="ECO:0007669"/>
    <property type="project" value="InterPro"/>
</dbReference>
<evidence type="ECO:0000259" key="3">
    <source>
        <dbReference type="Pfam" id="PF02449"/>
    </source>
</evidence>
<comment type="caution">
    <text evidence="4">The sequence shown here is derived from an EMBL/GenBank/DDBJ whole genome shotgun (WGS) entry which is preliminary data.</text>
</comment>
<evidence type="ECO:0000313" key="4">
    <source>
        <dbReference type="EMBL" id="GCE28965.1"/>
    </source>
</evidence>
<feature type="domain" description="Glycoside hydrolase family 42 N-terminal" evidence="3">
    <location>
        <begin position="41"/>
        <end position="148"/>
    </location>
</feature>
<name>A0A402BC78_9CHLR</name>
<dbReference type="InterPro" id="IPR036278">
    <property type="entry name" value="Sialidase_sf"/>
</dbReference>
<dbReference type="Pfam" id="PF02449">
    <property type="entry name" value="Glyco_hydro_42"/>
    <property type="match status" value="1"/>
</dbReference>
<dbReference type="InterPro" id="IPR013529">
    <property type="entry name" value="Glyco_hydro_42_N"/>
</dbReference>
<evidence type="ECO:0000256" key="2">
    <source>
        <dbReference type="ARBA" id="ARBA00023295"/>
    </source>
</evidence>
<dbReference type="Proteomes" id="UP000287171">
    <property type="component" value="Unassembled WGS sequence"/>
</dbReference>
<keyword evidence="5" id="KW-1185">Reference proteome</keyword>
<dbReference type="AlphaFoldDB" id="A0A402BC78"/>
<dbReference type="GO" id="GO:0009341">
    <property type="term" value="C:beta-galactosidase complex"/>
    <property type="evidence" value="ECO:0007669"/>
    <property type="project" value="InterPro"/>
</dbReference>
<keyword evidence="1" id="KW-0378">Hydrolase</keyword>
<organism evidence="4 5">
    <name type="scientific">Dictyobacter alpinus</name>
    <dbReference type="NCBI Taxonomy" id="2014873"/>
    <lineage>
        <taxon>Bacteria</taxon>
        <taxon>Bacillati</taxon>
        <taxon>Chloroflexota</taxon>
        <taxon>Ktedonobacteria</taxon>
        <taxon>Ktedonobacterales</taxon>
        <taxon>Dictyobacteraceae</taxon>
        <taxon>Dictyobacter</taxon>
    </lineage>
</organism>
<dbReference type="EMBL" id="BIFT01000001">
    <property type="protein sequence ID" value="GCE28965.1"/>
    <property type="molecule type" value="Genomic_DNA"/>
</dbReference>
<dbReference type="GO" id="GO:0004565">
    <property type="term" value="F:beta-galactosidase activity"/>
    <property type="evidence" value="ECO:0007669"/>
    <property type="project" value="InterPro"/>
</dbReference>
<dbReference type="Gene3D" id="3.20.20.80">
    <property type="entry name" value="Glycosidases"/>
    <property type="match status" value="2"/>
</dbReference>